<reference evidence="1 2" key="1">
    <citation type="submission" date="2023-07" db="EMBL/GenBank/DDBJ databases">
        <title>Sequencing the genomes of 1000 actinobacteria strains.</title>
        <authorList>
            <person name="Klenk H.-P."/>
        </authorList>
    </citation>
    <scope>NUCLEOTIDE SEQUENCE [LARGE SCALE GENOMIC DNA]</scope>
    <source>
        <strain evidence="1 2">DSM 14555</strain>
    </source>
</reference>
<accession>A0ABU1J9V5</accession>
<name>A0ABU1J9V5_9MICC</name>
<proteinExistence type="predicted"/>
<gene>
    <name evidence="1" type="ORF">JOE69_001443</name>
</gene>
<comment type="caution">
    <text evidence="1">The sequence shown here is derived from an EMBL/GenBank/DDBJ whole genome shotgun (WGS) entry which is preliminary data.</text>
</comment>
<sequence>MSGFRVVLPAVEVNLGTVAFLHDGEWRSFWVAEPAALLSALANPVQPSRWHPEQSTLTVTVARTGCRAGEERVFPLCGEAPELSTVSDSRSHFG</sequence>
<dbReference type="EMBL" id="JAVDQF010000001">
    <property type="protein sequence ID" value="MDR6269205.1"/>
    <property type="molecule type" value="Genomic_DNA"/>
</dbReference>
<evidence type="ECO:0000313" key="2">
    <source>
        <dbReference type="Proteomes" id="UP001185069"/>
    </source>
</evidence>
<dbReference type="Proteomes" id="UP001185069">
    <property type="component" value="Unassembled WGS sequence"/>
</dbReference>
<evidence type="ECO:0000313" key="1">
    <source>
        <dbReference type="EMBL" id="MDR6269205.1"/>
    </source>
</evidence>
<organism evidence="1 2">
    <name type="scientific">Arthrobacter russicus</name>
    <dbReference type="NCBI Taxonomy" id="172040"/>
    <lineage>
        <taxon>Bacteria</taxon>
        <taxon>Bacillati</taxon>
        <taxon>Actinomycetota</taxon>
        <taxon>Actinomycetes</taxon>
        <taxon>Micrococcales</taxon>
        <taxon>Micrococcaceae</taxon>
        <taxon>Arthrobacter</taxon>
    </lineage>
</organism>
<dbReference type="RefSeq" id="WP_309797340.1">
    <property type="nucleotide sequence ID" value="NZ_BAAAHY010000001.1"/>
</dbReference>
<keyword evidence="2" id="KW-1185">Reference proteome</keyword>
<protein>
    <submittedName>
        <fullName evidence="1">Uncharacterized protein</fullName>
    </submittedName>
</protein>